<dbReference type="InterPro" id="IPR019734">
    <property type="entry name" value="TPR_rpt"/>
</dbReference>
<dbReference type="InterPro" id="IPR000535">
    <property type="entry name" value="MSP_dom"/>
</dbReference>
<comment type="similarity">
    <text evidence="2">Belongs to the VAMP-associated protein (VAP) (TC 9.B.17) family.</text>
</comment>
<organism evidence="9 10">
    <name type="scientific">Chrysochromulina tobinii</name>
    <dbReference type="NCBI Taxonomy" id="1460289"/>
    <lineage>
        <taxon>Eukaryota</taxon>
        <taxon>Haptista</taxon>
        <taxon>Haptophyta</taxon>
        <taxon>Prymnesiophyceae</taxon>
        <taxon>Prymnesiales</taxon>
        <taxon>Chrysochromulinaceae</taxon>
        <taxon>Chrysochromulina</taxon>
    </lineage>
</organism>
<keyword evidence="6" id="KW-0175">Coiled coil</keyword>
<dbReference type="GO" id="GO:0005886">
    <property type="term" value="C:plasma membrane"/>
    <property type="evidence" value="ECO:0007669"/>
    <property type="project" value="TreeGrafter"/>
</dbReference>
<evidence type="ECO:0000256" key="1">
    <source>
        <dbReference type="ARBA" id="ARBA00004211"/>
    </source>
</evidence>
<evidence type="ECO:0000256" key="2">
    <source>
        <dbReference type="ARBA" id="ARBA00008932"/>
    </source>
</evidence>
<dbReference type="Gene3D" id="2.60.40.10">
    <property type="entry name" value="Immunoglobulins"/>
    <property type="match status" value="1"/>
</dbReference>
<sequence>MESALKWEPAALNFGVALNKASMQQLRTRNTSSSNVAYTFKVKTTNPKRYSVRPNVGVVWPSKDVTVTVQLPAMKEYPSDMNKCKDKFQVLTLPLKYEMAEKLKSMSADQQRNELTDLWASSDAKDAVVDKIRCSMTFDSSFRGVPIEEEEHPIPPYSPETVPQATGEANTPAAHTPSLTSEPEPARCASVAGADVDLQRRVDELTREKREAAAAMAKLKSQLAQRDVDAAYALLDDVIPAGGEEERTTRMALARDRALAAVEAAEAAEDEVEVATKTDRRSVQARLLYLRGKATASSDEGRLSTSAERHLSAAVKLDPSLLDAWNCLGECFWARGALELARHTFQAALEHDRNAATLRHLSMLLRALSQHEGAVETLLAESVSLAKESVRLDTSSAKNWAGLGAAHLSLHVHVSSEAEDLHLAHRAFKQAVKVAERVDATILVNHATVLAMLDGPGEALRLFTTAHDLDPSLGALHKRADVWAAVSRCGEAINLLSGSKGLKRLSSLVADLPVPLPGALPPTPLSSLAQGENPDTVILVKVVVAVPLVGGGPVTGLRHHAAHQTLVVADATEQLMALTLYAVRGLPVLEAGATLEIREPFLVRIEASPFWQEPASDATATGAKAPVAGYNLLRVERPTTQLRIDGGVVRSALRTRPNSLAR</sequence>
<dbReference type="PANTHER" id="PTHR10809">
    <property type="entry name" value="VESICLE-ASSOCIATED MEMBRANE PROTEIN-ASSOCIATED PROTEIN"/>
    <property type="match status" value="1"/>
</dbReference>
<keyword evidence="3" id="KW-0812">Transmembrane</keyword>
<evidence type="ECO:0000256" key="6">
    <source>
        <dbReference type="SAM" id="Coils"/>
    </source>
</evidence>
<dbReference type="Pfam" id="PF00635">
    <property type="entry name" value="Motile_Sperm"/>
    <property type="match status" value="1"/>
</dbReference>
<dbReference type="Proteomes" id="UP000037460">
    <property type="component" value="Unassembled WGS sequence"/>
</dbReference>
<dbReference type="AlphaFoldDB" id="A0A0M0JQC6"/>
<protein>
    <submittedName>
        <fullName evidence="9">Tetratricopeptide repeat protein 5</fullName>
    </submittedName>
</protein>
<comment type="caution">
    <text evidence="9">The sequence shown here is derived from an EMBL/GenBank/DDBJ whole genome shotgun (WGS) entry which is preliminary data.</text>
</comment>
<feature type="domain" description="MSP" evidence="8">
    <location>
        <begin position="4"/>
        <end position="137"/>
    </location>
</feature>
<evidence type="ECO:0000256" key="5">
    <source>
        <dbReference type="ARBA" id="ARBA00023136"/>
    </source>
</evidence>
<dbReference type="OrthoDB" id="423589at2759"/>
<evidence type="ECO:0000313" key="10">
    <source>
        <dbReference type="Proteomes" id="UP000037460"/>
    </source>
</evidence>
<keyword evidence="5" id="KW-0472">Membrane</keyword>
<evidence type="ECO:0000256" key="4">
    <source>
        <dbReference type="ARBA" id="ARBA00022989"/>
    </source>
</evidence>
<reference evidence="10" key="1">
    <citation type="journal article" date="2015" name="PLoS Genet.">
        <title>Genome Sequence and Transcriptome Analyses of Chrysochromulina tobin: Metabolic Tools for Enhanced Algal Fitness in the Prominent Order Prymnesiales (Haptophyceae).</title>
        <authorList>
            <person name="Hovde B.T."/>
            <person name="Deodato C.R."/>
            <person name="Hunsperger H.M."/>
            <person name="Ryken S.A."/>
            <person name="Yost W."/>
            <person name="Jha R.K."/>
            <person name="Patterson J."/>
            <person name="Monnat R.J. Jr."/>
            <person name="Barlow S.B."/>
            <person name="Starkenburg S.R."/>
            <person name="Cattolico R.A."/>
        </authorList>
    </citation>
    <scope>NUCLEOTIDE SEQUENCE</scope>
    <source>
        <strain evidence="10">CCMP291</strain>
    </source>
</reference>
<keyword evidence="4" id="KW-1133">Transmembrane helix</keyword>
<comment type="subcellular location">
    <subcellularLocation>
        <location evidence="1">Membrane</location>
        <topology evidence="1">Single-pass type IV membrane protein</topology>
    </subcellularLocation>
</comment>
<dbReference type="Gene3D" id="2.40.50.550">
    <property type="match status" value="1"/>
</dbReference>
<dbReference type="SUPFAM" id="SSF49354">
    <property type="entry name" value="PapD-like"/>
    <property type="match status" value="1"/>
</dbReference>
<name>A0A0M0JQC6_9EUKA</name>
<evidence type="ECO:0000259" key="8">
    <source>
        <dbReference type="PROSITE" id="PS50202"/>
    </source>
</evidence>
<accession>A0A0M0JQC6</accession>
<gene>
    <name evidence="9" type="ORF">Ctob_008812</name>
</gene>
<dbReference type="PROSITE" id="PS50202">
    <property type="entry name" value="MSP"/>
    <property type="match status" value="1"/>
</dbReference>
<dbReference type="SMART" id="SM00028">
    <property type="entry name" value="TPR"/>
    <property type="match status" value="2"/>
</dbReference>
<dbReference type="GO" id="GO:0090158">
    <property type="term" value="P:endoplasmic reticulum membrane organization"/>
    <property type="evidence" value="ECO:0007669"/>
    <property type="project" value="TreeGrafter"/>
</dbReference>
<evidence type="ECO:0000256" key="3">
    <source>
        <dbReference type="ARBA" id="ARBA00022692"/>
    </source>
</evidence>
<dbReference type="Gene3D" id="1.25.40.10">
    <property type="entry name" value="Tetratricopeptide repeat domain"/>
    <property type="match status" value="1"/>
</dbReference>
<keyword evidence="10" id="KW-1185">Reference proteome</keyword>
<dbReference type="InterPro" id="IPR038645">
    <property type="entry name" value="TTC5_OB_sf"/>
</dbReference>
<evidence type="ECO:0000256" key="7">
    <source>
        <dbReference type="SAM" id="MobiDB-lite"/>
    </source>
</evidence>
<proteinExistence type="inferred from homology"/>
<dbReference type="PANTHER" id="PTHR10809:SF6">
    <property type="entry name" value="AT11025P-RELATED"/>
    <property type="match status" value="1"/>
</dbReference>
<dbReference type="InterPro" id="IPR016763">
    <property type="entry name" value="VAP"/>
</dbReference>
<dbReference type="InterPro" id="IPR011990">
    <property type="entry name" value="TPR-like_helical_dom_sf"/>
</dbReference>
<dbReference type="InterPro" id="IPR008962">
    <property type="entry name" value="PapD-like_sf"/>
</dbReference>
<evidence type="ECO:0000313" key="9">
    <source>
        <dbReference type="EMBL" id="KOO28487.1"/>
    </source>
</evidence>
<dbReference type="InterPro" id="IPR013783">
    <property type="entry name" value="Ig-like_fold"/>
</dbReference>
<dbReference type="GO" id="GO:0005789">
    <property type="term" value="C:endoplasmic reticulum membrane"/>
    <property type="evidence" value="ECO:0007669"/>
    <property type="project" value="InterPro"/>
</dbReference>
<dbReference type="GO" id="GO:0061817">
    <property type="term" value="P:endoplasmic reticulum-plasma membrane tethering"/>
    <property type="evidence" value="ECO:0007669"/>
    <property type="project" value="TreeGrafter"/>
</dbReference>
<dbReference type="SUPFAM" id="SSF48452">
    <property type="entry name" value="TPR-like"/>
    <property type="match status" value="1"/>
</dbReference>
<feature type="coiled-coil region" evidence="6">
    <location>
        <begin position="195"/>
        <end position="222"/>
    </location>
</feature>
<dbReference type="EMBL" id="JWZX01002563">
    <property type="protein sequence ID" value="KOO28487.1"/>
    <property type="molecule type" value="Genomic_DNA"/>
</dbReference>
<feature type="region of interest" description="Disordered" evidence="7">
    <location>
        <begin position="149"/>
        <end position="185"/>
    </location>
</feature>